<feature type="transmembrane region" description="Helical" evidence="5">
    <location>
        <begin position="530"/>
        <end position="547"/>
    </location>
</feature>
<comment type="caution">
    <text evidence="7">The sequence shown here is derived from an EMBL/GenBank/DDBJ whole genome shotgun (WGS) entry which is preliminary data.</text>
</comment>
<dbReference type="GO" id="GO:0050660">
    <property type="term" value="F:flavin adenine dinucleotide binding"/>
    <property type="evidence" value="ECO:0007669"/>
    <property type="project" value="InterPro"/>
</dbReference>
<dbReference type="InterPro" id="IPR036188">
    <property type="entry name" value="FAD/NAD-bd_sf"/>
</dbReference>
<evidence type="ECO:0000256" key="3">
    <source>
        <dbReference type="ARBA" id="ARBA00022827"/>
    </source>
</evidence>
<gene>
    <name evidence="7" type="ORF">B0H17DRAFT_1211229</name>
</gene>
<dbReference type="EMBL" id="JARKIE010000222">
    <property type="protein sequence ID" value="KAJ7664682.1"/>
    <property type="molecule type" value="Genomic_DNA"/>
</dbReference>
<keyword evidence="2" id="KW-0285">Flavoprotein</keyword>
<sequence>MFIAALPKAFLVFLVAADCVYAAAQFPFQAPTDAERSAFVNSPVAAARDSEFYQFNGLLAYRELVEAGFETVRIFERDAVPGGNWHYTDETPVPPPVPNQDPKIADYEPSLPPLLPFERLYDDHNDSTTAAERWRRHRAPHAVWKSLTSNVPAPLMRFNGHAWPAGTPWHLTQTLLTRYMRSVYSYYGINSNDESRNTSYSTRVELVEKRFNAEGVEQGWTLTLKQFVRLGPSSCKERWWTEDFDAVIVGTGTFNAPNIPDIPGLVEWTRQFPGSVLHSREYRYPEKFANKSLLVVGGGTSATGISADLNASVKRNYLSFRPSKNSTTPALFLNLLPQGVEVVVGIERLHPSNSTIELSDGTFLTDIDHIIFSTGYIYSFPFLPQYHNSSIGPHEEGPEGQPQPIVTDGSHYRSLYRDFIYIEEPTLAFLNMNLGTVTFTFGEYWAVALAKIWTGTAMLPSQQEMWKSYRATVTERGGYGKKLTYPNQNDHIKFFSAWLNDAAYEFGGKTVDGENKEHVSSKFFRFTSNLIFFSFFVILGIFMKAFFANPNPVRIPSNDPKSFVGTAAEPSPPLSLNTLLAAIEHSYRDGPSIYAILFSQTKA</sequence>
<dbReference type="AlphaFoldDB" id="A0AAD7G3R7"/>
<keyword evidence="5" id="KW-0812">Transmembrane</keyword>
<dbReference type="Proteomes" id="UP001221757">
    <property type="component" value="Unassembled WGS sequence"/>
</dbReference>
<evidence type="ECO:0000256" key="5">
    <source>
        <dbReference type="SAM" id="Phobius"/>
    </source>
</evidence>
<name>A0AAD7G3R7_MYCRO</name>
<dbReference type="SUPFAM" id="SSF51905">
    <property type="entry name" value="FAD/NAD(P)-binding domain"/>
    <property type="match status" value="2"/>
</dbReference>
<feature type="chain" id="PRO_5041907061" description="Dimethylaniline monooxygenase" evidence="6">
    <location>
        <begin position="23"/>
        <end position="603"/>
    </location>
</feature>
<dbReference type="PANTHER" id="PTHR23023">
    <property type="entry name" value="DIMETHYLANILINE MONOOXYGENASE"/>
    <property type="match status" value="1"/>
</dbReference>
<dbReference type="GO" id="GO:0050661">
    <property type="term" value="F:NADP binding"/>
    <property type="evidence" value="ECO:0007669"/>
    <property type="project" value="InterPro"/>
</dbReference>
<evidence type="ECO:0000256" key="4">
    <source>
        <dbReference type="ARBA" id="ARBA00023002"/>
    </source>
</evidence>
<evidence type="ECO:0000256" key="6">
    <source>
        <dbReference type="SAM" id="SignalP"/>
    </source>
</evidence>
<dbReference type="GO" id="GO:0004499">
    <property type="term" value="F:N,N-dimethylaniline monooxygenase activity"/>
    <property type="evidence" value="ECO:0007669"/>
    <property type="project" value="InterPro"/>
</dbReference>
<accession>A0AAD7G3R7</accession>
<keyword evidence="5" id="KW-1133">Transmembrane helix</keyword>
<keyword evidence="5" id="KW-0472">Membrane</keyword>
<evidence type="ECO:0000256" key="1">
    <source>
        <dbReference type="ARBA" id="ARBA00009183"/>
    </source>
</evidence>
<evidence type="ECO:0000313" key="8">
    <source>
        <dbReference type="Proteomes" id="UP001221757"/>
    </source>
</evidence>
<organism evidence="7 8">
    <name type="scientific">Mycena rosella</name>
    <name type="common">Pink bonnet</name>
    <name type="synonym">Agaricus rosellus</name>
    <dbReference type="NCBI Taxonomy" id="1033263"/>
    <lineage>
        <taxon>Eukaryota</taxon>
        <taxon>Fungi</taxon>
        <taxon>Dikarya</taxon>
        <taxon>Basidiomycota</taxon>
        <taxon>Agaricomycotina</taxon>
        <taxon>Agaricomycetes</taxon>
        <taxon>Agaricomycetidae</taxon>
        <taxon>Agaricales</taxon>
        <taxon>Marasmiineae</taxon>
        <taxon>Mycenaceae</taxon>
        <taxon>Mycena</taxon>
    </lineage>
</organism>
<comment type="similarity">
    <text evidence="1">Belongs to the FMO family.</text>
</comment>
<dbReference type="InterPro" id="IPR050346">
    <property type="entry name" value="FMO-like"/>
</dbReference>
<protein>
    <recommendedName>
        <fullName evidence="9">Dimethylaniline monooxygenase</fullName>
    </recommendedName>
</protein>
<keyword evidence="8" id="KW-1185">Reference proteome</keyword>
<evidence type="ECO:0000313" key="7">
    <source>
        <dbReference type="EMBL" id="KAJ7664682.1"/>
    </source>
</evidence>
<dbReference type="Pfam" id="PF00743">
    <property type="entry name" value="FMO-like"/>
    <property type="match status" value="2"/>
</dbReference>
<feature type="signal peptide" evidence="6">
    <location>
        <begin position="1"/>
        <end position="22"/>
    </location>
</feature>
<keyword evidence="4" id="KW-0560">Oxidoreductase</keyword>
<evidence type="ECO:0008006" key="9">
    <source>
        <dbReference type="Google" id="ProtNLM"/>
    </source>
</evidence>
<keyword evidence="6" id="KW-0732">Signal</keyword>
<dbReference type="InterPro" id="IPR020946">
    <property type="entry name" value="Flavin_mOase-like"/>
</dbReference>
<proteinExistence type="inferred from homology"/>
<keyword evidence="3" id="KW-0274">FAD</keyword>
<reference evidence="7" key="1">
    <citation type="submission" date="2023-03" db="EMBL/GenBank/DDBJ databases">
        <title>Massive genome expansion in bonnet fungi (Mycena s.s.) driven by repeated elements and novel gene families across ecological guilds.</title>
        <authorList>
            <consortium name="Lawrence Berkeley National Laboratory"/>
            <person name="Harder C.B."/>
            <person name="Miyauchi S."/>
            <person name="Viragh M."/>
            <person name="Kuo A."/>
            <person name="Thoen E."/>
            <person name="Andreopoulos B."/>
            <person name="Lu D."/>
            <person name="Skrede I."/>
            <person name="Drula E."/>
            <person name="Henrissat B."/>
            <person name="Morin E."/>
            <person name="Kohler A."/>
            <person name="Barry K."/>
            <person name="LaButti K."/>
            <person name="Morin E."/>
            <person name="Salamov A."/>
            <person name="Lipzen A."/>
            <person name="Mereny Z."/>
            <person name="Hegedus B."/>
            <person name="Baldrian P."/>
            <person name="Stursova M."/>
            <person name="Weitz H."/>
            <person name="Taylor A."/>
            <person name="Grigoriev I.V."/>
            <person name="Nagy L.G."/>
            <person name="Martin F."/>
            <person name="Kauserud H."/>
        </authorList>
    </citation>
    <scope>NUCLEOTIDE SEQUENCE</scope>
    <source>
        <strain evidence="7">CBHHK067</strain>
    </source>
</reference>
<dbReference type="Gene3D" id="3.50.50.60">
    <property type="entry name" value="FAD/NAD(P)-binding domain"/>
    <property type="match status" value="2"/>
</dbReference>
<evidence type="ECO:0000256" key="2">
    <source>
        <dbReference type="ARBA" id="ARBA00022630"/>
    </source>
</evidence>